<feature type="transmembrane region" description="Helical" evidence="1">
    <location>
        <begin position="20"/>
        <end position="44"/>
    </location>
</feature>
<evidence type="ECO:0000256" key="1">
    <source>
        <dbReference type="SAM" id="Phobius"/>
    </source>
</evidence>
<accession>A0ABU2DVM9</accession>
<organism evidence="2 3">
    <name type="scientific">Nesterenkonia aerolata</name>
    <dbReference type="NCBI Taxonomy" id="3074079"/>
    <lineage>
        <taxon>Bacteria</taxon>
        <taxon>Bacillati</taxon>
        <taxon>Actinomycetota</taxon>
        <taxon>Actinomycetes</taxon>
        <taxon>Micrococcales</taxon>
        <taxon>Micrococcaceae</taxon>
        <taxon>Nesterenkonia</taxon>
    </lineage>
</organism>
<sequence>MTNQQHETQVIRVDLGRWGFQAVALVIITVVMVLFASGIPASWFESSSSTVAPMMAILRIVSFPAAPICFIGMLIALRGTLWPEHLHMNSERMWTRSWSVPWNQLKKVELTHSGESHGGQIVLHVAPEIYEEYKNANRWQSRRPLGVAGLPPAFPTLLVQHQMMERPGTIIDLVREYQRKARS</sequence>
<keyword evidence="1" id="KW-1133">Transmembrane helix</keyword>
<evidence type="ECO:0000313" key="3">
    <source>
        <dbReference type="Proteomes" id="UP001251870"/>
    </source>
</evidence>
<proteinExistence type="predicted"/>
<evidence type="ECO:0000313" key="2">
    <source>
        <dbReference type="EMBL" id="MDR8020445.1"/>
    </source>
</evidence>
<name>A0ABU2DVM9_9MICC</name>
<keyword evidence="1" id="KW-0812">Transmembrane</keyword>
<reference evidence="2 3" key="1">
    <citation type="submission" date="2023-09" db="EMBL/GenBank/DDBJ databases">
        <title>Description of three actinobacteria isolated from air of manufacturing shop in a pharmaceutical factory.</title>
        <authorList>
            <person name="Zhang D.-F."/>
        </authorList>
    </citation>
    <scope>NUCLEOTIDE SEQUENCE [LARGE SCALE GENOMIC DNA]</scope>
    <source>
        <strain evidence="2 3">LY-0111</strain>
    </source>
</reference>
<dbReference type="RefSeq" id="WP_310549425.1">
    <property type="nucleotide sequence ID" value="NZ_JAVKGR010000030.1"/>
</dbReference>
<feature type="transmembrane region" description="Helical" evidence="1">
    <location>
        <begin position="56"/>
        <end position="77"/>
    </location>
</feature>
<dbReference type="EMBL" id="JAVKGR010000030">
    <property type="protein sequence ID" value="MDR8020445.1"/>
    <property type="molecule type" value="Genomic_DNA"/>
</dbReference>
<keyword evidence="1" id="KW-0472">Membrane</keyword>
<protein>
    <recommendedName>
        <fullName evidence="4">PH (Pleckstrin Homology) domain-containing protein</fullName>
    </recommendedName>
</protein>
<dbReference type="Proteomes" id="UP001251870">
    <property type="component" value="Unassembled WGS sequence"/>
</dbReference>
<keyword evidence="3" id="KW-1185">Reference proteome</keyword>
<evidence type="ECO:0008006" key="4">
    <source>
        <dbReference type="Google" id="ProtNLM"/>
    </source>
</evidence>
<comment type="caution">
    <text evidence="2">The sequence shown here is derived from an EMBL/GenBank/DDBJ whole genome shotgun (WGS) entry which is preliminary data.</text>
</comment>
<gene>
    <name evidence="2" type="ORF">RIL96_12840</name>
</gene>